<dbReference type="FunFam" id="2.20.100.10:FF:000014">
    <property type="entry name" value="Thrombospondin type 1 domain containing 7A"/>
    <property type="match status" value="1"/>
</dbReference>
<evidence type="ECO:0000256" key="15">
    <source>
        <dbReference type="ARBA" id="ARBA00056892"/>
    </source>
</evidence>
<name>A0A6I8N2I5_ORNAN</name>
<dbReference type="GO" id="GO:0042995">
    <property type="term" value="C:cell projection"/>
    <property type="evidence" value="ECO:0007669"/>
    <property type="project" value="UniProtKB-SubCell"/>
</dbReference>
<keyword evidence="5 18" id="KW-0812">Transmembrane</keyword>
<dbReference type="Pfam" id="PF19028">
    <property type="entry name" value="TSP1_spondin"/>
    <property type="match status" value="7"/>
</dbReference>
<reference evidence="21" key="2">
    <citation type="submission" date="2025-09" db="UniProtKB">
        <authorList>
            <consortium name="Ensembl"/>
        </authorList>
    </citation>
    <scope>IDENTIFICATION</scope>
    <source>
        <strain evidence="21">Glennie</strain>
    </source>
</reference>
<feature type="domain" description="Spondin-like TSP1" evidence="19">
    <location>
        <begin position="1379"/>
        <end position="1438"/>
    </location>
</feature>
<accession>A0A6I8N2I5</accession>
<evidence type="ECO:0000256" key="5">
    <source>
        <dbReference type="ARBA" id="ARBA00022692"/>
    </source>
</evidence>
<evidence type="ECO:0000256" key="12">
    <source>
        <dbReference type="ARBA" id="ARBA00023180"/>
    </source>
</evidence>
<feature type="domain" description="Spondin-like TSP1" evidence="19">
    <location>
        <begin position="329"/>
        <end position="382"/>
    </location>
</feature>
<evidence type="ECO:0000256" key="7">
    <source>
        <dbReference type="ARBA" id="ARBA00022737"/>
    </source>
</evidence>
<keyword evidence="6" id="KW-0732">Signal</keyword>
<dbReference type="FunFam" id="2.20.100.10:FF:000017">
    <property type="entry name" value="Thrombospondin type 1 domain containing 7A"/>
    <property type="match status" value="1"/>
</dbReference>
<keyword evidence="4" id="KW-0037">Angiogenesis</keyword>
<evidence type="ECO:0000256" key="4">
    <source>
        <dbReference type="ARBA" id="ARBA00022657"/>
    </source>
</evidence>
<feature type="compositionally biased region" description="Basic residues" evidence="17">
    <location>
        <begin position="268"/>
        <end position="277"/>
    </location>
</feature>
<dbReference type="OMA" id="GRDCMDP"/>
<keyword evidence="12" id="KW-0325">Glycoprotein</keyword>
<feature type="compositionally biased region" description="Basic and acidic residues" evidence="17">
    <location>
        <begin position="249"/>
        <end position="267"/>
    </location>
</feature>
<dbReference type="Pfam" id="PF23308">
    <property type="entry name" value="TSP1_TSH7A-B_C"/>
    <property type="match status" value="1"/>
</dbReference>
<organism evidence="21 22">
    <name type="scientific">Ornithorhynchus anatinus</name>
    <name type="common">Duckbill platypus</name>
    <dbReference type="NCBI Taxonomy" id="9258"/>
    <lineage>
        <taxon>Eukaryota</taxon>
        <taxon>Metazoa</taxon>
        <taxon>Chordata</taxon>
        <taxon>Craniata</taxon>
        <taxon>Vertebrata</taxon>
        <taxon>Euteleostomi</taxon>
        <taxon>Mammalia</taxon>
        <taxon>Monotremata</taxon>
        <taxon>Ornithorhynchidae</taxon>
        <taxon>Ornithorhynchus</taxon>
    </lineage>
</organism>
<keyword evidence="8" id="KW-0221">Differentiation</keyword>
<feature type="region of interest" description="Disordered" evidence="17">
    <location>
        <begin position="227"/>
        <end position="279"/>
    </location>
</feature>
<dbReference type="InterPro" id="IPR056991">
    <property type="entry name" value="TSP1_TSH7A-B_C"/>
</dbReference>
<dbReference type="FunCoup" id="A0A6I8N2I5">
    <property type="interactions" value="584"/>
</dbReference>
<dbReference type="FunFam" id="2.20.100.10:FF:000027">
    <property type="entry name" value="Thrombospondin type 1 domain containing 7A"/>
    <property type="match status" value="1"/>
</dbReference>
<keyword evidence="13" id="KW-0966">Cell projection</keyword>
<dbReference type="InterPro" id="IPR000884">
    <property type="entry name" value="TSP1_rpt"/>
</dbReference>
<evidence type="ECO:0000256" key="10">
    <source>
        <dbReference type="ARBA" id="ARBA00023136"/>
    </source>
</evidence>
<dbReference type="Pfam" id="PF00090">
    <property type="entry name" value="TSP_1"/>
    <property type="match status" value="1"/>
</dbReference>
<evidence type="ECO:0000256" key="13">
    <source>
        <dbReference type="ARBA" id="ARBA00023273"/>
    </source>
</evidence>
<evidence type="ECO:0000256" key="2">
    <source>
        <dbReference type="ARBA" id="ARBA00004316"/>
    </source>
</evidence>
<dbReference type="GO" id="GO:0001525">
    <property type="term" value="P:angiogenesis"/>
    <property type="evidence" value="ECO:0007669"/>
    <property type="project" value="UniProtKB-KW"/>
</dbReference>
<dbReference type="Bgee" id="ENSOANG00000006331">
    <property type="expression patterns" value="Expressed in brain and 7 other cell types or tissues"/>
</dbReference>
<dbReference type="GO" id="GO:0030036">
    <property type="term" value="P:actin cytoskeleton organization"/>
    <property type="evidence" value="ECO:0000318"/>
    <property type="project" value="GO_Central"/>
</dbReference>
<evidence type="ECO:0000256" key="18">
    <source>
        <dbReference type="SAM" id="Phobius"/>
    </source>
</evidence>
<evidence type="ECO:0000256" key="9">
    <source>
        <dbReference type="ARBA" id="ARBA00022989"/>
    </source>
</evidence>
<dbReference type="Proteomes" id="UP000002279">
    <property type="component" value="Unplaced"/>
</dbReference>
<dbReference type="InParanoid" id="A0A6I8N2I5"/>
<comment type="function">
    <text evidence="15">The soluble form promotes endothelial cell migration and filopodia formation during sprouting angiogenesis via a FAK-dependent mechanism.</text>
</comment>
<dbReference type="InterPro" id="IPR044004">
    <property type="entry name" value="TSP1_spondin_dom"/>
</dbReference>
<dbReference type="PANTHER" id="PTHR11311:SF8">
    <property type="entry name" value="THROMBOSPONDIN TYPE-1 DOMAIN-CONTAINING PROTEIN 7A"/>
    <property type="match status" value="1"/>
</dbReference>
<evidence type="ECO:0000256" key="3">
    <source>
        <dbReference type="ARBA" id="ARBA00022475"/>
    </source>
</evidence>
<comment type="subcellular location">
    <subcellularLocation>
        <location evidence="1">Cell membrane</location>
        <topology evidence="1">Single-pass type I membrane protein</topology>
    </subcellularLocation>
    <subcellularLocation>
        <location evidence="2">Cell projection</location>
    </subcellularLocation>
</comment>
<dbReference type="InterPro" id="IPR051418">
    <property type="entry name" value="Spondin/Thrombospondin_T1"/>
</dbReference>
<dbReference type="GeneTree" id="ENSGT00940000155427"/>
<keyword evidence="3" id="KW-1003">Cell membrane</keyword>
<feature type="domain" description="Spondin-like TSP1" evidence="19">
    <location>
        <begin position="1004"/>
        <end position="1046"/>
    </location>
</feature>
<dbReference type="SMART" id="SM00209">
    <property type="entry name" value="TSP1"/>
    <property type="match status" value="16"/>
</dbReference>
<evidence type="ECO:0000256" key="14">
    <source>
        <dbReference type="ARBA" id="ARBA00055483"/>
    </source>
</evidence>
<evidence type="ECO:0000256" key="8">
    <source>
        <dbReference type="ARBA" id="ARBA00022782"/>
    </source>
</evidence>
<dbReference type="FunFam" id="2.20.100.10:FF:000015">
    <property type="entry name" value="Thrombospondin, type I, domain containing 7A"/>
    <property type="match status" value="1"/>
</dbReference>
<keyword evidence="9 18" id="KW-1133">Transmembrane helix</keyword>
<evidence type="ECO:0000256" key="17">
    <source>
        <dbReference type="SAM" id="MobiDB-lite"/>
    </source>
</evidence>
<evidence type="ECO:0000256" key="6">
    <source>
        <dbReference type="ARBA" id="ARBA00022729"/>
    </source>
</evidence>
<feature type="region of interest" description="Disordered" evidence="17">
    <location>
        <begin position="1533"/>
        <end position="1568"/>
    </location>
</feature>
<evidence type="ECO:0000259" key="19">
    <source>
        <dbReference type="Pfam" id="PF19028"/>
    </source>
</evidence>
<evidence type="ECO:0000313" key="21">
    <source>
        <dbReference type="Ensembl" id="ENSOANP00000035284.1"/>
    </source>
</evidence>
<feature type="domain" description="Spondin-like TSP1" evidence="19">
    <location>
        <begin position="603"/>
        <end position="662"/>
    </location>
</feature>
<dbReference type="PANTHER" id="PTHR11311">
    <property type="entry name" value="SPONDIN"/>
    <property type="match status" value="1"/>
</dbReference>
<feature type="compositionally biased region" description="Basic and acidic residues" evidence="17">
    <location>
        <begin position="1533"/>
        <end position="1551"/>
    </location>
</feature>
<evidence type="ECO:0000313" key="22">
    <source>
        <dbReference type="Proteomes" id="UP000002279"/>
    </source>
</evidence>
<dbReference type="PROSITE" id="PS50092">
    <property type="entry name" value="TSP1"/>
    <property type="match status" value="15"/>
</dbReference>
<dbReference type="Gene3D" id="2.20.100.10">
    <property type="entry name" value="Thrombospondin type-1 (TSP1) repeat"/>
    <property type="match status" value="10"/>
</dbReference>
<evidence type="ECO:0000256" key="11">
    <source>
        <dbReference type="ARBA" id="ARBA00023157"/>
    </source>
</evidence>
<dbReference type="FunFam" id="2.20.100.10:FF:000018">
    <property type="entry name" value="Thrombospondin type 1 domain containing 7A"/>
    <property type="match status" value="1"/>
</dbReference>
<evidence type="ECO:0000256" key="16">
    <source>
        <dbReference type="ARBA" id="ARBA00069078"/>
    </source>
</evidence>
<dbReference type="Ensembl" id="ENSOANT00000061677.1">
    <property type="protein sequence ID" value="ENSOANP00000035284.1"/>
    <property type="gene ID" value="ENSOANG00000006331.3"/>
</dbReference>
<dbReference type="FunFam" id="2.20.100.10:FF:000050">
    <property type="entry name" value="Thrombospondin type 1 domain containing 7B"/>
    <property type="match status" value="1"/>
</dbReference>
<dbReference type="Pfam" id="PF19030">
    <property type="entry name" value="TSP1_ADAMTS"/>
    <property type="match status" value="2"/>
</dbReference>
<sequence>IEYKSYSALRAASAQQVPQVDGLGAWGRCMGEECGPGGIQTRAVWCAHSEGWTTLLTNCKQTERPDSQQDCFRVCDWHKELYGWRLGPWSPCRPVGSRGLEKPPECLKGEEGIQTREITCEHRAPGGSGVAEDAICEYFEPQPRLEQACLIPCPQDCVVSAFTPWSSCSKTCGGGLQHRTRHVVAAPQFGGSACPNLTEVQPCRPQPCVGEESAHSLTVGPWSACGLPHPRQTRHARHARRTRRQARSKVRDRERDKAVKDPEARELIKRKRNRNRQSRQENKFWDIRIGYQTREVTCAHRSGTTAALSFCPQDKLPIPFQSCVMATECQVSEWSHWSPCSKTCYDAASPQGNRTRTRTVRRFPVGGVEGCPELEQAEPCGPQGDGLPPCATYGWQTSEWSECRVGPLLSQQDKRRSNLTALCGGGIQTRQVFCVQANQNLLSYLSTLKDKEASKPVDRNLCTEAPPNTTQLCHIPCPVECEVSAWSAWGPCTFENCEDQQGKKGFKLRKRRVSPEPPGAAGGAGGCPHALEAIPCEEPSCYDWRGGRWGPCQPDHGRPCGPGTQVQEVVCVNSDGEEVDRQLCRDAIYPTPVVCDTPCPKDCVLSAWSQWSSCSHTCSGKTTEGRQMRARSILAYPGDEGGARCPNGSALQESRSCNEHACTVYHWQASPWGQCVEDSSVAAFNSSARWHRHAACSVGMQTRKVICVRVNVGQVGPKKCPESLRPETVRPCLLPCRKDCIVTPYSQWSPCPVSCQERDTTIRKQTRTRVIIQLPANGGRECPDTLIEEKDCEPPPVCQEYRWKSHKWRRCQLVPWTVRQDSPGAHETCGPGLQARAISCRRQDGGPAEVGECLGRAGPLPPLTQPCQIPCQDDCQLTPWSRFSSCNGDCGAVRTRKRLLVGKSKKKDICKNSQLYPLLETQFCPCDKYRAQPVGTWSDCILPEARPEGPQGAKVPGDGKECGQGYRYQTMACYDQSGRLVETSRCDSHGYIEEACILPCPADCKLSEWSTWSRCSKSCGSGVKVRSKWLREKPYHGGRPCPKLDHVNQVYEVVPCHSDCGQYIWIAEPWSVCKVTVVDMKDNCGEGVQTRKVRCMQNTVDGPSDHVEDYLCDPEEMPLGSRECKLPCPEDCVMSEWGPWSRCSLPCNQTSFRQRSADPIRHPDEGRACPQGIQREPCSLNKNCYHYDYNVTDWSTCRLSDKAVCGSGVKVRMLDCVRSDGRSVDLRFCAELVLEKSWPMNTSCTVECPVNCQLSDWSPWSACSHTCGLTGRMIRRRTVTQPHQGDGRPCPAQMEQAKPCPVNPCHRWQYSPWSPCTVQDAQCGEGIRTRNVSCVVSNGSVEDAGKEVDEEFCADLDPVIDGEKMVLEKPCTQPCPGDCYLQEWSPWSLCQLTCVNGEDLGFGGIQARSRAVIIQELENQHLCPEQVLETRPCDDGHCYEYKWMASPWKGLARTVWCQRSDGLNVTGGCLEMRQPDADRSCSPSCSQPHSFCSQMRVCSCEEGYTEVMSSAGSLVECRLIPVLVVPTAADNAHDAHNADDADGGHGGDVKTSRAVHPTEPSGSPAGRGHSWFLQPFGPDGRLKTWVYGVAAGLLVLLIFIVSMIYLACKKPKKPQRRQNNRLKPLTLAYDGDADM</sequence>
<dbReference type="GO" id="GO:0005886">
    <property type="term" value="C:plasma membrane"/>
    <property type="evidence" value="ECO:0000318"/>
    <property type="project" value="GO_Central"/>
</dbReference>
<proteinExistence type="predicted"/>
<evidence type="ECO:0000259" key="20">
    <source>
        <dbReference type="Pfam" id="PF23308"/>
    </source>
</evidence>
<dbReference type="FunFam" id="2.20.100.10:FF:000031">
    <property type="entry name" value="Thrombospondin type 1 domain containing 7A"/>
    <property type="match status" value="2"/>
</dbReference>
<comment type="function">
    <text evidence="14">Plays a role in actin cytoskeleton rearrangement.</text>
</comment>
<keyword evidence="10 18" id="KW-0472">Membrane</keyword>
<gene>
    <name evidence="21" type="primary">THSD7A</name>
</gene>
<dbReference type="FunFam" id="2.20.100.10:FF:000020">
    <property type="entry name" value="Thrombospondin type 1 domain containing 7A"/>
    <property type="match status" value="1"/>
</dbReference>
<feature type="domain" description="Spondin-like TSP1" evidence="19">
    <location>
        <begin position="740"/>
        <end position="798"/>
    </location>
</feature>
<dbReference type="SUPFAM" id="SSF82895">
    <property type="entry name" value="TSP-1 type 1 repeat"/>
    <property type="match status" value="12"/>
</dbReference>
<keyword evidence="11" id="KW-1015">Disulfide bond</keyword>
<protein>
    <recommendedName>
        <fullName evidence="16">Thrombospondin type-1 domain-containing protein 7A</fullName>
    </recommendedName>
</protein>
<evidence type="ECO:0000256" key="1">
    <source>
        <dbReference type="ARBA" id="ARBA00004251"/>
    </source>
</evidence>
<dbReference type="GO" id="GO:0030154">
    <property type="term" value="P:cell differentiation"/>
    <property type="evidence" value="ECO:0007669"/>
    <property type="project" value="UniProtKB-KW"/>
</dbReference>
<feature type="transmembrane region" description="Helical" evidence="18">
    <location>
        <begin position="1585"/>
        <end position="1608"/>
    </location>
</feature>
<dbReference type="InterPro" id="IPR036383">
    <property type="entry name" value="TSP1_rpt_sf"/>
</dbReference>
<feature type="domain" description="Spondin-like TSP1" evidence="19">
    <location>
        <begin position="1252"/>
        <end position="1305"/>
    </location>
</feature>
<feature type="compositionally biased region" description="Basic residues" evidence="17">
    <location>
        <begin position="231"/>
        <end position="248"/>
    </location>
</feature>
<keyword evidence="22" id="KW-1185">Reference proteome</keyword>
<feature type="domain" description="Thrombospondin type-1" evidence="20">
    <location>
        <begin position="1483"/>
        <end position="1522"/>
    </location>
</feature>
<feature type="domain" description="Spondin-like TSP1" evidence="19">
    <location>
        <begin position="157"/>
        <end position="208"/>
    </location>
</feature>
<reference evidence="21" key="1">
    <citation type="submission" date="2025-08" db="UniProtKB">
        <authorList>
            <consortium name="Ensembl"/>
        </authorList>
    </citation>
    <scope>IDENTIFICATION</scope>
    <source>
        <strain evidence="21">Glennie</strain>
    </source>
</reference>
<keyword evidence="7" id="KW-0677">Repeat</keyword>